<dbReference type="Gene3D" id="1.10.10.60">
    <property type="entry name" value="Homeodomain-like"/>
    <property type="match status" value="1"/>
</dbReference>
<dbReference type="GO" id="GO:0003700">
    <property type="term" value="F:DNA-binding transcription factor activity"/>
    <property type="evidence" value="ECO:0007669"/>
    <property type="project" value="InterPro"/>
</dbReference>
<dbReference type="Proteomes" id="UP000240912">
    <property type="component" value="Unassembled WGS sequence"/>
</dbReference>
<feature type="domain" description="HTH araC/xylS-type" evidence="1">
    <location>
        <begin position="169"/>
        <end position="267"/>
    </location>
</feature>
<dbReference type="GO" id="GO:0043565">
    <property type="term" value="F:sequence-specific DNA binding"/>
    <property type="evidence" value="ECO:0007669"/>
    <property type="project" value="InterPro"/>
</dbReference>
<sequence length="267" mass="29157">MASAKVVFEKQTGPFIRLVAPAPAVSALVDYYILIEVPPGCTNGFQIVALPGLHMLLSVPLTAFRKSVFDHLRESQDWIDQAMLLGSLQTAVTCTYPPGAREFAVKFKPGVLPLVCGLKAAHLSSCNLPAKDYLPEDLLLTLGQAGNMDLNARRMDAWLEKNARSVAQNRKLVVVASALAAARAAPGRKLPELAASIAMSAATLNRYCREILDLSASRCFSLLRFRDALELYRDAGSRLPFEELGYADFSHFAKEARKLTRTPPKAL</sequence>
<dbReference type="EMBL" id="PYLS01000005">
    <property type="protein sequence ID" value="PST82601.1"/>
    <property type="molecule type" value="Genomic_DNA"/>
</dbReference>
<comment type="caution">
    <text evidence="2">The sequence shown here is derived from an EMBL/GenBank/DDBJ whole genome shotgun (WGS) entry which is preliminary data.</text>
</comment>
<dbReference type="OrthoDB" id="935959at2"/>
<evidence type="ECO:0000313" key="3">
    <source>
        <dbReference type="Proteomes" id="UP000240912"/>
    </source>
</evidence>
<evidence type="ECO:0000259" key="1">
    <source>
        <dbReference type="PROSITE" id="PS01124"/>
    </source>
</evidence>
<dbReference type="RefSeq" id="WP_107214860.1">
    <property type="nucleotide sequence ID" value="NZ_KZ686269.1"/>
</dbReference>
<accession>A0A2T3HJN9</accession>
<keyword evidence="3" id="KW-1185">Reference proteome</keyword>
<reference evidence="2 3" key="1">
    <citation type="submission" date="2018-03" db="EMBL/GenBank/DDBJ databases">
        <authorList>
            <person name="Keele B.F."/>
        </authorList>
    </citation>
    <scope>NUCLEOTIDE SEQUENCE [LARGE SCALE GENOMIC DNA]</scope>
    <source>
        <strain evidence="2 3">YL28-9</strain>
    </source>
</reference>
<dbReference type="AlphaFoldDB" id="A0A2T3HJN9"/>
<dbReference type="PROSITE" id="PS01124">
    <property type="entry name" value="HTH_ARAC_FAMILY_2"/>
    <property type="match status" value="1"/>
</dbReference>
<evidence type="ECO:0000313" key="2">
    <source>
        <dbReference type="EMBL" id="PST82601.1"/>
    </source>
</evidence>
<dbReference type="InterPro" id="IPR018060">
    <property type="entry name" value="HTH_AraC"/>
</dbReference>
<proteinExistence type="predicted"/>
<organism evidence="2 3">
    <name type="scientific">Pedobacter yulinensis</name>
    <dbReference type="NCBI Taxonomy" id="2126353"/>
    <lineage>
        <taxon>Bacteria</taxon>
        <taxon>Pseudomonadati</taxon>
        <taxon>Bacteroidota</taxon>
        <taxon>Sphingobacteriia</taxon>
        <taxon>Sphingobacteriales</taxon>
        <taxon>Sphingobacteriaceae</taxon>
        <taxon>Pedobacter</taxon>
    </lineage>
</organism>
<name>A0A2T3HJN9_9SPHI</name>
<gene>
    <name evidence="2" type="ORF">C7T94_08010</name>
</gene>
<protein>
    <recommendedName>
        <fullName evidence="1">HTH araC/xylS-type domain-containing protein</fullName>
    </recommendedName>
</protein>